<gene>
    <name evidence="1" type="primary">LRP2</name>
</gene>
<reference evidence="1" key="1">
    <citation type="submission" date="2014-05" db="EMBL/GenBank/DDBJ databases">
        <authorList>
            <person name="Chronopoulou M."/>
        </authorList>
    </citation>
    <scope>NUCLEOTIDE SEQUENCE</scope>
    <source>
        <tissue evidence="1">Whole organism</tissue>
    </source>
</reference>
<sequence>MKEWVCSKIDRPNGQVIRDCMQLYTGGEAFRVCYTNDEHGSTCLCSAELCNGSRGSHLQLPIQILNALTLVVLFILSDFFS</sequence>
<dbReference type="AlphaFoldDB" id="A0A0K2U1E7"/>
<organism evidence="1">
    <name type="scientific">Lepeophtheirus salmonis</name>
    <name type="common">Salmon louse</name>
    <name type="synonym">Caligus salmonis</name>
    <dbReference type="NCBI Taxonomy" id="72036"/>
    <lineage>
        <taxon>Eukaryota</taxon>
        <taxon>Metazoa</taxon>
        <taxon>Ecdysozoa</taxon>
        <taxon>Arthropoda</taxon>
        <taxon>Crustacea</taxon>
        <taxon>Multicrustacea</taxon>
        <taxon>Hexanauplia</taxon>
        <taxon>Copepoda</taxon>
        <taxon>Siphonostomatoida</taxon>
        <taxon>Caligidae</taxon>
        <taxon>Lepeophtheirus</taxon>
    </lineage>
</organism>
<name>A0A0K2U1E7_LEPSM</name>
<accession>A0A0K2U1E7</accession>
<evidence type="ECO:0000313" key="1">
    <source>
        <dbReference type="EMBL" id="CDW31772.1"/>
    </source>
</evidence>
<protein>
    <submittedName>
        <fullName evidence="1">Low density lipoprotein receptorrelated protein 2 [Equus caballus]</fullName>
    </submittedName>
</protein>
<dbReference type="EMBL" id="HACA01014411">
    <property type="protein sequence ID" value="CDW31772.1"/>
    <property type="molecule type" value="Transcribed_RNA"/>
</dbReference>
<keyword evidence="1" id="KW-0675">Receptor</keyword>
<keyword evidence="1" id="KW-0449">Lipoprotein</keyword>
<dbReference type="OrthoDB" id="9990982at2759"/>
<proteinExistence type="predicted"/>